<protein>
    <submittedName>
        <fullName evidence="2">Alpha/beta hydrolase</fullName>
    </submittedName>
</protein>
<dbReference type="EMBL" id="JACOAF010000030">
    <property type="protein sequence ID" value="MBC3540710.1"/>
    <property type="molecule type" value="Genomic_DNA"/>
</dbReference>
<feature type="domain" description="AB hydrolase-1" evidence="1">
    <location>
        <begin position="4"/>
        <end position="212"/>
    </location>
</feature>
<dbReference type="Gene3D" id="3.40.50.1820">
    <property type="entry name" value="alpha/beta hydrolase"/>
    <property type="match status" value="1"/>
</dbReference>
<dbReference type="Proteomes" id="UP000659698">
    <property type="component" value="Unassembled WGS sequence"/>
</dbReference>
<gene>
    <name evidence="2" type="ORF">H7U12_13535</name>
</gene>
<dbReference type="PANTHER" id="PTHR43798">
    <property type="entry name" value="MONOACYLGLYCEROL LIPASE"/>
    <property type="match status" value="1"/>
</dbReference>
<dbReference type="Pfam" id="PF12697">
    <property type="entry name" value="Abhydrolase_6"/>
    <property type="match status" value="1"/>
</dbReference>
<proteinExistence type="predicted"/>
<keyword evidence="3" id="KW-1185">Reference proteome</keyword>
<accession>A0ABR6VU37</accession>
<dbReference type="SUPFAM" id="SSF53474">
    <property type="entry name" value="alpha/beta-Hydrolases"/>
    <property type="match status" value="1"/>
</dbReference>
<dbReference type="InterPro" id="IPR050266">
    <property type="entry name" value="AB_hydrolase_sf"/>
</dbReference>
<dbReference type="RefSeq" id="WP_186638790.1">
    <property type="nucleotide sequence ID" value="NZ_JACOAF010000030.1"/>
</dbReference>
<dbReference type="InterPro" id="IPR000073">
    <property type="entry name" value="AB_hydrolase_1"/>
</dbReference>
<evidence type="ECO:0000259" key="1">
    <source>
        <dbReference type="Pfam" id="PF12697"/>
    </source>
</evidence>
<dbReference type="InterPro" id="IPR029058">
    <property type="entry name" value="AB_hydrolase_fold"/>
</dbReference>
<comment type="caution">
    <text evidence="2">The sequence shown here is derived from an EMBL/GenBank/DDBJ whole genome shotgun (WGS) entry which is preliminary data.</text>
</comment>
<evidence type="ECO:0000313" key="3">
    <source>
        <dbReference type="Proteomes" id="UP000659698"/>
    </source>
</evidence>
<keyword evidence="2" id="KW-0378">Hydrolase</keyword>
<sequence>MEPLLLLHGALGAKDQFEPLLPLLSPALPVYSFNLAGHGGAPFSGEDPFTIEGFAHQLLEWLEAHAVPPVQVVGYSMGGYIALEAARQQPTRFSRILTLAAKFNWTAETARHEAAKLQPEVISLKVPAFAQTLQTRHAPQDWTLLLHRTAEMMRQLGQKPTLSAEVLAQINVPVCVAVGDRDQMVSVEESLAAYRQLPQGQFTVLPNTKHPLEQLHWPLFASVLHHFFSYA</sequence>
<dbReference type="GO" id="GO:0016787">
    <property type="term" value="F:hydrolase activity"/>
    <property type="evidence" value="ECO:0007669"/>
    <property type="project" value="UniProtKB-KW"/>
</dbReference>
<name>A0ABR6VU37_9BACT</name>
<reference evidence="2 3" key="1">
    <citation type="journal article" date="2019" name="Int. J. Syst. Evol. Microbiol.">
        <title>Rufibacter sediminis sp. nov., isolated from freshwater lake sediment.</title>
        <authorList>
            <person name="Qu J.H."/>
            <person name="Zhang L.J."/>
            <person name="Fu Y.H."/>
            <person name="Li H.F."/>
        </authorList>
    </citation>
    <scope>NUCLEOTIDE SEQUENCE [LARGE SCALE GENOMIC DNA]</scope>
    <source>
        <strain evidence="2 3">H-1</strain>
    </source>
</reference>
<organism evidence="2 3">
    <name type="scientific">Rufibacter sediminis</name>
    <dbReference type="NCBI Taxonomy" id="2762756"/>
    <lineage>
        <taxon>Bacteria</taxon>
        <taxon>Pseudomonadati</taxon>
        <taxon>Bacteroidota</taxon>
        <taxon>Cytophagia</taxon>
        <taxon>Cytophagales</taxon>
        <taxon>Hymenobacteraceae</taxon>
        <taxon>Rufibacter</taxon>
    </lineage>
</organism>
<evidence type="ECO:0000313" key="2">
    <source>
        <dbReference type="EMBL" id="MBC3540710.1"/>
    </source>
</evidence>